<evidence type="ECO:0000313" key="5">
    <source>
        <dbReference type="Proteomes" id="UP000477070"/>
    </source>
</evidence>
<evidence type="ECO:0000313" key="2">
    <source>
        <dbReference type="EMBL" id="MWV70074.1"/>
    </source>
</evidence>
<dbReference type="Gene3D" id="1.10.1660.10">
    <property type="match status" value="1"/>
</dbReference>
<dbReference type="AlphaFoldDB" id="A0A4V6I1E5"/>
<name>A0A4V6I1E5_9HELI</name>
<gene>
    <name evidence="2" type="ORF">DCO61_08695</name>
    <name evidence="3" type="ORF">LS64_010965</name>
</gene>
<reference evidence="3" key="3">
    <citation type="submission" date="2018-04" db="EMBL/GenBank/DDBJ databases">
        <authorList>
            <person name="Sheh A."/>
            <person name="Shen Z."/>
            <person name="Mannion A.J."/>
            <person name="Fox J.G."/>
        </authorList>
    </citation>
    <scope>NUCLEOTIDE SEQUENCE</scope>
    <source>
        <strain evidence="3">MIT 97-6194</strain>
    </source>
</reference>
<dbReference type="Proteomes" id="UP000477070">
    <property type="component" value="Unassembled WGS sequence"/>
</dbReference>
<keyword evidence="1" id="KW-0175">Coiled coil</keyword>
<evidence type="ECO:0000313" key="3">
    <source>
        <dbReference type="EMBL" id="TLD92022.1"/>
    </source>
</evidence>
<organism evidence="3 4">
    <name type="scientific">Helicobacter saguini</name>
    <dbReference type="NCBI Taxonomy" id="1548018"/>
    <lineage>
        <taxon>Bacteria</taxon>
        <taxon>Pseudomonadati</taxon>
        <taxon>Campylobacterota</taxon>
        <taxon>Epsilonproteobacteria</taxon>
        <taxon>Campylobacterales</taxon>
        <taxon>Helicobacteraceae</taxon>
        <taxon>Helicobacter</taxon>
    </lineage>
</organism>
<reference evidence="3 4" key="2">
    <citation type="journal article" date="2016" name="Infect. Immun.">
        <title>Helicobacter saguini, a Novel Helicobacter Isolated from Cotton-Top Tamarins with Ulcerative Colitis, Has Proinflammatory Properties and Induces Typhlocolitis and Dysplasia in Gnotobiotic IL-10-/- Mice.</title>
        <authorList>
            <person name="Shen Z."/>
            <person name="Mannion A."/>
            <person name="Whary M.T."/>
            <person name="Muthupalani S."/>
            <person name="Sheh A."/>
            <person name="Feng Y."/>
            <person name="Gong G."/>
            <person name="Vandamme P."/>
            <person name="Holcombe H.R."/>
            <person name="Paster B.J."/>
            <person name="Fox J.G."/>
        </authorList>
    </citation>
    <scope>NUCLEOTIDE SEQUENCE [LARGE SCALE GENOMIC DNA]</scope>
    <source>
        <strain evidence="3 4">MIT 97-6194</strain>
    </source>
</reference>
<reference evidence="3 4" key="1">
    <citation type="journal article" date="2014" name="Genome Announc.">
        <title>Draft genome sequences of eight enterohepatic helicobacter species isolated from both laboratory and wild rodents.</title>
        <authorList>
            <person name="Sheh A."/>
            <person name="Shen Z."/>
            <person name="Fox J.G."/>
        </authorList>
    </citation>
    <scope>NUCLEOTIDE SEQUENCE [LARGE SCALE GENOMIC DNA]</scope>
    <source>
        <strain evidence="3 4">MIT 97-6194</strain>
    </source>
</reference>
<feature type="coiled-coil region" evidence="1">
    <location>
        <begin position="42"/>
        <end position="69"/>
    </location>
</feature>
<evidence type="ECO:0000256" key="1">
    <source>
        <dbReference type="SAM" id="Coils"/>
    </source>
</evidence>
<protein>
    <submittedName>
        <fullName evidence="3">Uncharacterized protein</fullName>
    </submittedName>
</protein>
<sequence length="103" mass="12097">MLWVDCLRKMEMSVEDIKHYQSLFSRGLDSINERKKMLESCQVKVEAKLKELLESSQKLKKQLAIYETIEQSGENLFDPANPYHSKAKEFFLSKDKNAKLKIK</sequence>
<comment type="caution">
    <text evidence="3">The sequence shown here is derived from an EMBL/GenBank/DDBJ whole genome shotgun (WGS) entry which is preliminary data.</text>
</comment>
<reference evidence="2 5" key="4">
    <citation type="submission" date="2019-12" db="EMBL/GenBank/DDBJ databases">
        <title>Multi-Generational Helicobacter saguini Isolates.</title>
        <authorList>
            <person name="Mannion A."/>
            <person name="Shen Z."/>
            <person name="Fox J.G."/>
        </authorList>
    </citation>
    <scope>NUCLEOTIDE SEQUENCE [LARGE SCALE GENOMIC DNA]</scope>
    <source>
        <strain evidence="2">16-048</strain>
        <strain evidence="5">16-048 (F4)</strain>
    </source>
</reference>
<evidence type="ECO:0000313" key="4">
    <source>
        <dbReference type="Proteomes" id="UP000029714"/>
    </source>
</evidence>
<dbReference type="RefSeq" id="WP_138127353.1">
    <property type="nucleotide sequence ID" value="NZ_JRMP02000024.1"/>
</dbReference>
<dbReference type="STRING" id="1548018.LS64_05870"/>
<dbReference type="EMBL" id="JRMP02000024">
    <property type="protein sequence ID" value="TLD92022.1"/>
    <property type="molecule type" value="Genomic_DNA"/>
</dbReference>
<keyword evidence="4" id="KW-1185">Reference proteome</keyword>
<proteinExistence type="predicted"/>
<accession>A0A4V6I1E5</accession>
<dbReference type="InterPro" id="IPR009061">
    <property type="entry name" value="DNA-bd_dom_put_sf"/>
</dbReference>
<dbReference type="Proteomes" id="UP000029714">
    <property type="component" value="Unassembled WGS sequence"/>
</dbReference>
<dbReference type="EMBL" id="QBIU01000001">
    <property type="protein sequence ID" value="MWV70074.1"/>
    <property type="molecule type" value="Genomic_DNA"/>
</dbReference>
<dbReference type="SUPFAM" id="SSF46955">
    <property type="entry name" value="Putative DNA-binding domain"/>
    <property type="match status" value="1"/>
</dbReference>